<dbReference type="EMBL" id="PJEX01000063">
    <property type="protein sequence ID" value="TKW56575.1"/>
    <property type="molecule type" value="Genomic_DNA"/>
</dbReference>
<accession>A0A4U6XLQ6</accession>
<gene>
    <name evidence="2" type="ORF">CTA1_3539</name>
</gene>
<dbReference type="AlphaFoldDB" id="A0A4U6XLQ6"/>
<evidence type="ECO:0000256" key="1">
    <source>
        <dbReference type="SAM" id="MobiDB-lite"/>
    </source>
</evidence>
<feature type="compositionally biased region" description="Basic and acidic residues" evidence="1">
    <location>
        <begin position="57"/>
        <end position="88"/>
    </location>
</feature>
<feature type="compositionally biased region" description="Basic residues" evidence="1">
    <location>
        <begin position="237"/>
        <end position="257"/>
    </location>
</feature>
<protein>
    <submittedName>
        <fullName evidence="2">Uncharacterized protein</fullName>
    </submittedName>
</protein>
<feature type="compositionally biased region" description="Basic residues" evidence="1">
    <location>
        <begin position="198"/>
        <end position="217"/>
    </location>
</feature>
<feature type="compositionally biased region" description="Basic and acidic residues" evidence="1">
    <location>
        <begin position="218"/>
        <end position="236"/>
    </location>
</feature>
<keyword evidence="3" id="KW-1185">Reference proteome</keyword>
<feature type="compositionally biased region" description="Basic and acidic residues" evidence="1">
    <location>
        <begin position="339"/>
        <end position="388"/>
    </location>
</feature>
<dbReference type="Proteomes" id="UP000310108">
    <property type="component" value="Unassembled WGS sequence"/>
</dbReference>
<feature type="region of interest" description="Disordered" evidence="1">
    <location>
        <begin position="53"/>
        <end position="446"/>
    </location>
</feature>
<feature type="compositionally biased region" description="Basic and acidic residues" evidence="1">
    <location>
        <begin position="140"/>
        <end position="156"/>
    </location>
</feature>
<feature type="compositionally biased region" description="Basic and acidic residues" evidence="1">
    <location>
        <begin position="284"/>
        <end position="295"/>
    </location>
</feature>
<feature type="compositionally biased region" description="Basic residues" evidence="1">
    <location>
        <begin position="157"/>
        <end position="170"/>
    </location>
</feature>
<name>A0A4U6XLQ6_9PEZI</name>
<reference evidence="2 3" key="1">
    <citation type="journal article" date="2019" name="PLoS ONE">
        <title>Comparative genome analysis indicates high evolutionary potential of pathogenicity genes in Colletotrichum tanaceti.</title>
        <authorList>
            <person name="Lelwala R.V."/>
            <person name="Korhonen P.K."/>
            <person name="Young N.D."/>
            <person name="Scott J.B."/>
            <person name="Ades P.A."/>
            <person name="Gasser R.B."/>
            <person name="Taylor P.W.J."/>
        </authorList>
    </citation>
    <scope>NUCLEOTIDE SEQUENCE [LARGE SCALE GENOMIC DNA]</scope>
    <source>
        <strain evidence="2">BRIP57314</strain>
    </source>
</reference>
<evidence type="ECO:0000313" key="2">
    <source>
        <dbReference type="EMBL" id="TKW56575.1"/>
    </source>
</evidence>
<feature type="compositionally biased region" description="Basic and acidic residues" evidence="1">
    <location>
        <begin position="184"/>
        <end position="193"/>
    </location>
</feature>
<feature type="compositionally biased region" description="Basic and acidic residues" evidence="1">
    <location>
        <begin position="431"/>
        <end position="446"/>
    </location>
</feature>
<comment type="caution">
    <text evidence="2">The sequence shown here is derived from an EMBL/GenBank/DDBJ whole genome shotgun (WGS) entry which is preliminary data.</text>
</comment>
<feature type="compositionally biased region" description="Basic and acidic residues" evidence="1">
    <location>
        <begin position="258"/>
        <end position="273"/>
    </location>
</feature>
<proteinExistence type="predicted"/>
<organism evidence="2 3">
    <name type="scientific">Colletotrichum tanaceti</name>
    <dbReference type="NCBI Taxonomy" id="1306861"/>
    <lineage>
        <taxon>Eukaryota</taxon>
        <taxon>Fungi</taxon>
        <taxon>Dikarya</taxon>
        <taxon>Ascomycota</taxon>
        <taxon>Pezizomycotina</taxon>
        <taxon>Sordariomycetes</taxon>
        <taxon>Hypocreomycetidae</taxon>
        <taxon>Glomerellales</taxon>
        <taxon>Glomerellaceae</taxon>
        <taxon>Colletotrichum</taxon>
        <taxon>Colletotrichum destructivum species complex</taxon>
    </lineage>
</organism>
<sequence length="446" mass="51919">MNTMTAQPFILSQLSSPSDRTIALRRPHPRPLVLVNNGLLRLQPRPRLRVLPAQLDLTHEEGRRQADPGRDAEEDPKLADPVRYRRPDGLPLGLPQRLDDHPVRRDRRPRPEARGHLPGHPGLRHPPGVPAHDALEDDLPDHHARPERDVPHERERRCPRRHVPRPHLRLHRDQQRLQVRRHPERRDHLEQHQPRPVAPRRQRHEQPERRRRQRHRPPHDLDVPPRPLDRDPDAHGARRQRQRRREQPHARLHRPRAEHRLEVQRQEEGHRGEPQPVAEVGRVTGDHRPVAEQRPRHQRVPRRAFDHREDAVADGAEDEEADDRRRAPGVPDPAELQPEEEHQRRAREGERAEPVDGRQPLDEGRPGRVDAQEEDEDHQRGARDREVDPEAPPPRHVLRQPAADERPDAAGEAPDGADDPKVRPALPRAEQVAHRDVDERHQPAAP</sequence>
<evidence type="ECO:0000313" key="3">
    <source>
        <dbReference type="Proteomes" id="UP000310108"/>
    </source>
</evidence>
<feature type="compositionally biased region" description="Basic and acidic residues" evidence="1">
    <location>
        <begin position="97"/>
        <end position="115"/>
    </location>
</feature>